<name>A0A2D2DW07_9BURK</name>
<dbReference type="InterPro" id="IPR032623">
    <property type="entry name" value="FecR_N"/>
</dbReference>
<dbReference type="AlphaFoldDB" id="A0A2D2DW07"/>
<proteinExistence type="predicted"/>
<feature type="domain" description="FecR protein" evidence="1">
    <location>
        <begin position="95"/>
        <end position="190"/>
    </location>
</feature>
<dbReference type="EMBL" id="CP024608">
    <property type="protein sequence ID" value="ATQ79147.1"/>
    <property type="molecule type" value="Genomic_DNA"/>
</dbReference>
<evidence type="ECO:0000313" key="4">
    <source>
        <dbReference type="Proteomes" id="UP000229897"/>
    </source>
</evidence>
<dbReference type="KEGG" id="mass:CR152_27600"/>
<keyword evidence="4" id="KW-1185">Reference proteome</keyword>
<dbReference type="Pfam" id="PF16220">
    <property type="entry name" value="DUF4880"/>
    <property type="match status" value="1"/>
</dbReference>
<dbReference type="PIRSF" id="PIRSF018266">
    <property type="entry name" value="FecR"/>
    <property type="match status" value="1"/>
</dbReference>
<dbReference type="Proteomes" id="UP000229897">
    <property type="component" value="Chromosome"/>
</dbReference>
<organism evidence="3 4">
    <name type="scientific">Massilia violaceinigra</name>
    <dbReference type="NCBI Taxonomy" id="2045208"/>
    <lineage>
        <taxon>Bacteria</taxon>
        <taxon>Pseudomonadati</taxon>
        <taxon>Pseudomonadota</taxon>
        <taxon>Betaproteobacteria</taxon>
        <taxon>Burkholderiales</taxon>
        <taxon>Oxalobacteraceae</taxon>
        <taxon>Telluria group</taxon>
        <taxon>Massilia</taxon>
    </lineage>
</organism>
<dbReference type="Gene3D" id="2.60.120.1440">
    <property type="match status" value="1"/>
</dbReference>
<dbReference type="Pfam" id="PF04773">
    <property type="entry name" value="FecR"/>
    <property type="match status" value="1"/>
</dbReference>
<dbReference type="InterPro" id="IPR012373">
    <property type="entry name" value="Ferrdict_sens_TM"/>
</dbReference>
<evidence type="ECO:0000259" key="1">
    <source>
        <dbReference type="Pfam" id="PF04773"/>
    </source>
</evidence>
<dbReference type="InterPro" id="IPR006860">
    <property type="entry name" value="FecR"/>
</dbReference>
<dbReference type="GO" id="GO:0016989">
    <property type="term" value="F:sigma factor antagonist activity"/>
    <property type="evidence" value="ECO:0007669"/>
    <property type="project" value="TreeGrafter"/>
</dbReference>
<evidence type="ECO:0000259" key="2">
    <source>
        <dbReference type="Pfam" id="PF16220"/>
    </source>
</evidence>
<gene>
    <name evidence="3" type="ORF">CR152_27600</name>
</gene>
<feature type="domain" description="FecR N-terminal" evidence="2">
    <location>
        <begin position="1"/>
        <end position="36"/>
    </location>
</feature>
<dbReference type="PANTHER" id="PTHR30273:SF2">
    <property type="entry name" value="PROTEIN FECR"/>
    <property type="match status" value="1"/>
</dbReference>
<evidence type="ECO:0000313" key="3">
    <source>
        <dbReference type="EMBL" id="ATQ79147.1"/>
    </source>
</evidence>
<protein>
    <submittedName>
        <fullName evidence="3">Iron dicitrate transport regulator FecR</fullName>
    </submittedName>
</protein>
<accession>A0A2D2DW07</accession>
<dbReference type="PANTHER" id="PTHR30273">
    <property type="entry name" value="PERIPLASMIC SIGNAL SENSOR AND SIGMA FACTOR ACTIVATOR FECR-RELATED"/>
    <property type="match status" value="1"/>
</dbReference>
<dbReference type="OrthoDB" id="1100567at2"/>
<sequence length="304" mass="33179">MARLWSGEASAADQAACAAWRAAHPDHERAWNRLQAVEDKLMSVPREIAQHALREPAAAAYVTRRRALRLLGLGATAGAAWSMRGTQAWDSIASDHSTRTGETRDVTLPDGTHVVLASASAIDLRFDSHERLVIVRAGEILVGTAPDPMAVQRPFRVQTRDGTVQALGTRFLVRQHPDFTRVGVLEGAVELRTRNHLHDAVRIGAGKGAAFSQERIEQSGPVQASAAAWSGGLLVAEDMRVADFVAELARYRPGLLRCDPDIAGMRVTGVFSLRDTDRALRNLALALPVAVSYRTRYWVTVRAR</sequence>
<reference evidence="3" key="1">
    <citation type="submission" date="2017-10" db="EMBL/GenBank/DDBJ databases">
        <title>Massilia psychrophilum sp. nov., a novel purple-pigmented bacterium isolated from Tianshan glacier, Xinjiang Municipality, China.</title>
        <authorList>
            <person name="Wang H."/>
        </authorList>
    </citation>
    <scope>NUCLEOTIDE SEQUENCE [LARGE SCALE GENOMIC DNA]</scope>
    <source>
        <strain evidence="3">B2</strain>
    </source>
</reference>